<evidence type="ECO:0000256" key="1">
    <source>
        <dbReference type="SAM" id="MobiDB-lite"/>
    </source>
</evidence>
<protein>
    <submittedName>
        <fullName evidence="2">24455_t:CDS:1</fullName>
    </submittedName>
</protein>
<reference evidence="2" key="1">
    <citation type="submission" date="2021-06" db="EMBL/GenBank/DDBJ databases">
        <authorList>
            <person name="Kallberg Y."/>
            <person name="Tangrot J."/>
            <person name="Rosling A."/>
        </authorList>
    </citation>
    <scope>NUCLEOTIDE SEQUENCE</scope>
    <source>
        <strain evidence="2">MA453B</strain>
    </source>
</reference>
<dbReference type="EMBL" id="CAJVPY010008066">
    <property type="protein sequence ID" value="CAG8690996.1"/>
    <property type="molecule type" value="Genomic_DNA"/>
</dbReference>
<accession>A0A9N9HIH4</accession>
<comment type="caution">
    <text evidence="2">The sequence shown here is derived from an EMBL/GenBank/DDBJ whole genome shotgun (WGS) entry which is preliminary data.</text>
</comment>
<dbReference type="AlphaFoldDB" id="A0A9N9HIH4"/>
<sequence length="122" mass="13769">ILGGTTCVLQPPEVSVNNPFKNRITQRWKKWMGKGKASGLMLNPDGSEDFKMSSRLQAIIANYMDEVIFDEEEQSNESENLGSESSPDKLDEDVLDNDFKNMIDTDFENISIGFEDTINIDD</sequence>
<organism evidence="2 3">
    <name type="scientific">Dentiscutata erythropus</name>
    <dbReference type="NCBI Taxonomy" id="1348616"/>
    <lineage>
        <taxon>Eukaryota</taxon>
        <taxon>Fungi</taxon>
        <taxon>Fungi incertae sedis</taxon>
        <taxon>Mucoromycota</taxon>
        <taxon>Glomeromycotina</taxon>
        <taxon>Glomeromycetes</taxon>
        <taxon>Diversisporales</taxon>
        <taxon>Gigasporaceae</taxon>
        <taxon>Dentiscutata</taxon>
    </lineage>
</organism>
<feature type="region of interest" description="Disordered" evidence="1">
    <location>
        <begin position="71"/>
        <end position="94"/>
    </location>
</feature>
<proteinExistence type="predicted"/>
<dbReference type="Proteomes" id="UP000789405">
    <property type="component" value="Unassembled WGS sequence"/>
</dbReference>
<feature type="non-terminal residue" evidence="2">
    <location>
        <position position="122"/>
    </location>
</feature>
<evidence type="ECO:0000313" key="2">
    <source>
        <dbReference type="EMBL" id="CAG8690996.1"/>
    </source>
</evidence>
<name>A0A9N9HIH4_9GLOM</name>
<gene>
    <name evidence="2" type="ORF">DERYTH_LOCUS12372</name>
</gene>
<evidence type="ECO:0000313" key="3">
    <source>
        <dbReference type="Proteomes" id="UP000789405"/>
    </source>
</evidence>
<keyword evidence="3" id="KW-1185">Reference proteome</keyword>
<dbReference type="OrthoDB" id="2436459at2759"/>